<evidence type="ECO:0000256" key="1">
    <source>
        <dbReference type="SAM" id="Phobius"/>
    </source>
</evidence>
<reference evidence="2 3" key="1">
    <citation type="journal article" date="2014" name="Int. J. Syst. Evol. Microbiol.">
        <title>Listeria floridensis sp. nov., Listeria aquatica sp. nov., Listeria cornellensis sp. nov., Listeria riparia sp. nov. and Listeria grandensis sp. nov., from agricultural and natural environments.</title>
        <authorList>
            <person name="den Bakker H.C."/>
            <person name="Warchocki S."/>
            <person name="Wright E.M."/>
            <person name="Allred A.F."/>
            <person name="Ahlstrom C."/>
            <person name="Manuel C.S."/>
            <person name="Stasiewicz M.J."/>
            <person name="Burrell A."/>
            <person name="Roof S."/>
            <person name="Strawn L."/>
            <person name="Fortes E.D."/>
            <person name="Nightingale K.K."/>
            <person name="Kephart D."/>
            <person name="Wiedmann M."/>
        </authorList>
    </citation>
    <scope>NUCLEOTIDE SEQUENCE [LARGE SCALE GENOMIC DNA]</scope>
    <source>
        <strain evidence="2 3">FSL S10-1187</strain>
    </source>
</reference>
<proteinExistence type="predicted"/>
<keyword evidence="3" id="KW-1185">Reference proteome</keyword>
<organism evidence="2 3">
    <name type="scientific">Listeria floridensis FSL S10-1187</name>
    <dbReference type="NCBI Taxonomy" id="1265817"/>
    <lineage>
        <taxon>Bacteria</taxon>
        <taxon>Bacillati</taxon>
        <taxon>Bacillota</taxon>
        <taxon>Bacilli</taxon>
        <taxon>Bacillales</taxon>
        <taxon>Listeriaceae</taxon>
        <taxon>Listeria</taxon>
    </lineage>
</organism>
<dbReference type="EMBL" id="AODF01000039">
    <property type="protein sequence ID" value="EUJ26154.1"/>
    <property type="molecule type" value="Genomic_DNA"/>
</dbReference>
<feature type="transmembrane region" description="Helical" evidence="1">
    <location>
        <begin position="18"/>
        <end position="36"/>
    </location>
</feature>
<sequence length="249" mass="28772">MILFDKGLWYKEWQSSKWAFLLVFLFFMLGIFGGLFSDVSRWESTDRYYHSAEFIKEQQKNSDLRLSEKEIDQNLTVVYLIPNLIQMNNYDNVSIQNFYLASFTNDLFFSASKIAVFLLGFFLIAFERYTRKNRFTALLPFKRTAIIAVKLLQSFAVITISYCASFGFGMLYFNSKIPSEYLKWNQSQLMIDGLSAYLSFILIFLLAVVVSLCIASPIPSVLIGTGAWLFPNVVINALDKIFFNYTTPI</sequence>
<dbReference type="PANTHER" id="PTHR39177">
    <property type="entry name" value="ABC TRANSPORTER PERMEASE YTRC-RELATED"/>
    <property type="match status" value="1"/>
</dbReference>
<name>A0ABP3AUH4_9LIST</name>
<dbReference type="Proteomes" id="UP000019249">
    <property type="component" value="Unassembled WGS sequence"/>
</dbReference>
<evidence type="ECO:0000313" key="2">
    <source>
        <dbReference type="EMBL" id="EUJ26154.1"/>
    </source>
</evidence>
<feature type="transmembrane region" description="Helical" evidence="1">
    <location>
        <begin position="194"/>
        <end position="215"/>
    </location>
</feature>
<comment type="caution">
    <text evidence="2">The sequence shown here is derived from an EMBL/GenBank/DDBJ whole genome shotgun (WGS) entry which is preliminary data.</text>
</comment>
<evidence type="ECO:0000313" key="3">
    <source>
        <dbReference type="Proteomes" id="UP000019249"/>
    </source>
</evidence>
<dbReference type="PANTHER" id="PTHR39177:SF1">
    <property type="entry name" value="ABC TRANSPORTER PERMEASE YTRC-RELATED"/>
    <property type="match status" value="1"/>
</dbReference>
<keyword evidence="1" id="KW-0812">Transmembrane</keyword>
<protein>
    <submittedName>
        <fullName evidence="2">Permease</fullName>
    </submittedName>
</protein>
<keyword evidence="1" id="KW-0472">Membrane</keyword>
<dbReference type="InterPro" id="IPR053046">
    <property type="entry name" value="ABC-5_transporter"/>
</dbReference>
<accession>A0ABP3AUH4</accession>
<keyword evidence="1" id="KW-1133">Transmembrane helix</keyword>
<feature type="transmembrane region" description="Helical" evidence="1">
    <location>
        <begin position="107"/>
        <end position="126"/>
    </location>
</feature>
<feature type="transmembrane region" description="Helical" evidence="1">
    <location>
        <begin position="147"/>
        <end position="174"/>
    </location>
</feature>
<gene>
    <name evidence="2" type="ORF">MFLO_14407</name>
</gene>